<evidence type="ECO:0000313" key="5">
    <source>
        <dbReference type="EMBL" id="UOE21078.1"/>
    </source>
</evidence>
<organism evidence="5 6">
    <name type="scientific">Thermobifida halotolerans</name>
    <dbReference type="NCBI Taxonomy" id="483545"/>
    <lineage>
        <taxon>Bacteria</taxon>
        <taxon>Bacillati</taxon>
        <taxon>Actinomycetota</taxon>
        <taxon>Actinomycetes</taxon>
        <taxon>Streptosporangiales</taxon>
        <taxon>Nocardiopsidaceae</taxon>
        <taxon>Thermobifida</taxon>
    </lineage>
</organism>
<dbReference type="PANTHER" id="PTHR45766:SF6">
    <property type="entry name" value="SWI_SNF-RELATED MATRIX-ASSOCIATED ACTIN-DEPENDENT REGULATOR OF CHROMATIN SUBFAMILY A-LIKE PROTEIN 1"/>
    <property type="match status" value="1"/>
</dbReference>
<dbReference type="EMBL" id="CP063196">
    <property type="protein sequence ID" value="UOE21078.1"/>
    <property type="molecule type" value="Genomic_DNA"/>
</dbReference>
<gene>
    <name evidence="5" type="ORF">NI17_008000</name>
</gene>
<evidence type="ECO:0000256" key="1">
    <source>
        <dbReference type="ARBA" id="ARBA00022801"/>
    </source>
</evidence>
<dbReference type="Gene3D" id="3.40.50.10810">
    <property type="entry name" value="Tandem AAA-ATPase domain"/>
    <property type="match status" value="1"/>
</dbReference>
<keyword evidence="6" id="KW-1185">Reference proteome</keyword>
<dbReference type="InterPro" id="IPR001650">
    <property type="entry name" value="Helicase_C-like"/>
</dbReference>
<dbReference type="SUPFAM" id="SSF52540">
    <property type="entry name" value="P-loop containing nucleoside triphosphate hydrolases"/>
    <property type="match status" value="2"/>
</dbReference>
<dbReference type="InterPro" id="IPR014001">
    <property type="entry name" value="Helicase_ATP-bd"/>
</dbReference>
<dbReference type="Pfam" id="PF00271">
    <property type="entry name" value="Helicase_C"/>
    <property type="match status" value="1"/>
</dbReference>
<evidence type="ECO:0000259" key="3">
    <source>
        <dbReference type="PROSITE" id="PS51192"/>
    </source>
</evidence>
<feature type="domain" description="Helicase ATP-binding" evidence="3">
    <location>
        <begin position="155"/>
        <end position="301"/>
    </location>
</feature>
<protein>
    <submittedName>
        <fullName evidence="5">Restriction endonuclease subunit R</fullName>
    </submittedName>
</protein>
<dbReference type="SMART" id="SM00490">
    <property type="entry name" value="HELICc"/>
    <property type="match status" value="1"/>
</dbReference>
<evidence type="ECO:0000313" key="6">
    <source>
        <dbReference type="Proteomes" id="UP000265719"/>
    </source>
</evidence>
<feature type="domain" description="Helicase C-terminal" evidence="4">
    <location>
        <begin position="552"/>
        <end position="731"/>
    </location>
</feature>
<dbReference type="Proteomes" id="UP000265719">
    <property type="component" value="Chromosome"/>
</dbReference>
<dbReference type="GO" id="GO:0016787">
    <property type="term" value="F:hydrolase activity"/>
    <property type="evidence" value="ECO:0007669"/>
    <property type="project" value="UniProtKB-KW"/>
</dbReference>
<keyword evidence="5" id="KW-0255">Endonuclease</keyword>
<dbReference type="PROSITE" id="PS51194">
    <property type="entry name" value="HELICASE_CTER"/>
    <property type="match status" value="1"/>
</dbReference>
<keyword evidence="5" id="KW-0540">Nuclease</keyword>
<keyword evidence="2" id="KW-0175">Coiled coil</keyword>
<accession>A0AA97LZT8</accession>
<dbReference type="NCBIfam" id="NF041062">
    <property type="entry name" value="DpdE"/>
    <property type="match status" value="1"/>
</dbReference>
<dbReference type="PANTHER" id="PTHR45766">
    <property type="entry name" value="DNA ANNEALING HELICASE AND ENDONUCLEASE ZRANB3 FAMILY MEMBER"/>
    <property type="match status" value="1"/>
</dbReference>
<proteinExistence type="predicted"/>
<dbReference type="AlphaFoldDB" id="A0AA97LZT8"/>
<dbReference type="KEGG" id="thao:NI17_008000"/>
<evidence type="ECO:0000256" key="2">
    <source>
        <dbReference type="SAM" id="Coils"/>
    </source>
</evidence>
<name>A0AA97LZT8_9ACTN</name>
<dbReference type="Gene3D" id="3.40.50.300">
    <property type="entry name" value="P-loop containing nucleotide triphosphate hydrolases"/>
    <property type="match status" value="1"/>
</dbReference>
<evidence type="ECO:0000259" key="4">
    <source>
        <dbReference type="PROSITE" id="PS51194"/>
    </source>
</evidence>
<sequence length="1091" mass="122693">MGRIGEVEQGRVRVDFFESVADPAAESMWVPSSTCNHVQLAPETRVYWHNPDTGTWLAGRIRGTKGNGDEYFVRFPNVPYDFPVPEEQLRVRWDRPVRNPVTILTAGGNESPYYRNARLSMLSDLINQRAASASTFSLLSSAVELYPHQLNAVLRVLSDPVRRYLLADEVGLGKTIEAGLVVRQTLIDNPESRIVILAPETLRRQWVRELREKFFIDDFPDAQVRVAAHEQPERWTSYHGCDLVVVDEAHQLVQVSGPDESPYQQLCGLAHSAPSLLLLSATPVTSHYTTHLGLLHLLDPELYRWTDQEAFRYRHQLRARLADSVYGLDSEYTYLLPSSIEELRGLLPAEDRRFAELSEQILELLDENDELREDVDAKELAYRVEALRGHISEAYRLHRRIIRNRRAKVLASQESEESLPYEVLGRQAPEPLLLDSAVLDTAAHEATTTAVLDWRSRIHDALLDSDAGEEEQLPYALVLAVLTSRSGVLADDLLAALRWRIHQDESTAETAGLTPRERELLAAPPVLPVERTVLADLQERLAGAEDTEALNSVIDLMLPVFKRHPRVVVFCGPGALASKLTDCLRSRFQRALFCEHTYRVGAAKMEEELDTWRTFNGKKSRAAVLVADNSAEDGLNLQLADAVIHLRLPWSPNQFEQRMGRVDRYRSADSLHRTGPAGQYWLSRGSGGDESFVGAWGGLLRDGYRIFEESVSTLQDAIAEGLTEVWKNALTNGREGFTADVQRVRAQLTTAREEITKMDMLESIHDTSLGGRDIAELLDSYEQRWRDTQWAVLNYTSNSGGGIGLQRRTRRLNSVERVEFDVFSAQPLIDPRSWRRLRLRVSKEMASGTFNRSAALRSPGTRLFRRGNPLIDELASVVFSDDRGQVAAFRRVDPSLAGPPEPYFGFLYLVEADIEEALEIVGDSTAAQALRRHVDSILPPFTLTVWLSGDSKTPVTDPRLLDWLNLPYDKKRRDQNYNNTRIAELIELFNGWDTYRLAAESAEEAARRRLVDITDIDQRCAEAQHQARQQLAIARAQAEARKAAGRLVGDAESYLTDVGVAEALIEGLSKPVTRVVSASCLVRVGLEKGRA</sequence>
<reference evidence="5" key="1">
    <citation type="submission" date="2020-10" db="EMBL/GenBank/DDBJ databases">
        <title>De novo genome project of the cellulose decomposer Thermobifida halotolerans type strain.</title>
        <authorList>
            <person name="Nagy I."/>
            <person name="Horvath B."/>
            <person name="Kukolya J."/>
            <person name="Nagy I."/>
            <person name="Orsini M."/>
        </authorList>
    </citation>
    <scope>NUCLEOTIDE SEQUENCE</scope>
    <source>
        <strain evidence="5">DSM 44931</strain>
    </source>
</reference>
<dbReference type="InterPro" id="IPR027417">
    <property type="entry name" value="P-loop_NTPase"/>
</dbReference>
<keyword evidence="1" id="KW-0378">Hydrolase</keyword>
<dbReference type="InterPro" id="IPR038718">
    <property type="entry name" value="SNF2-like_sf"/>
</dbReference>
<dbReference type="SMART" id="SM00487">
    <property type="entry name" value="DEXDc"/>
    <property type="match status" value="1"/>
</dbReference>
<dbReference type="PROSITE" id="PS51192">
    <property type="entry name" value="HELICASE_ATP_BIND_1"/>
    <property type="match status" value="1"/>
</dbReference>
<feature type="coiled-coil region" evidence="2">
    <location>
        <begin position="354"/>
        <end position="381"/>
    </location>
</feature>
<dbReference type="GO" id="GO:0004519">
    <property type="term" value="F:endonuclease activity"/>
    <property type="evidence" value="ECO:0007669"/>
    <property type="project" value="UniProtKB-KW"/>
</dbReference>